<evidence type="ECO:0000256" key="1">
    <source>
        <dbReference type="SAM" id="MobiDB-lite"/>
    </source>
</evidence>
<reference evidence="3 4" key="1">
    <citation type="submission" date="2023-01" db="EMBL/GenBank/DDBJ databases">
        <title>Analysis of 21 Apiospora genomes using comparative genomics revels a genus with tremendous synthesis potential of carbohydrate active enzymes and secondary metabolites.</title>
        <authorList>
            <person name="Sorensen T."/>
        </authorList>
    </citation>
    <scope>NUCLEOTIDE SEQUENCE [LARGE SCALE GENOMIC DNA]</scope>
    <source>
        <strain evidence="3 4">CBS 114990</strain>
    </source>
</reference>
<dbReference type="SMART" id="SM00485">
    <property type="entry name" value="XPGN"/>
    <property type="match status" value="1"/>
</dbReference>
<gene>
    <name evidence="3" type="ORF">PG997_012182</name>
</gene>
<dbReference type="InterPro" id="IPR029060">
    <property type="entry name" value="PIN-like_dom_sf"/>
</dbReference>
<keyword evidence="4" id="KW-1185">Reference proteome</keyword>
<dbReference type="GeneID" id="92049556"/>
<name>A0ABR1V598_9PEZI</name>
<protein>
    <recommendedName>
        <fullName evidence="2">XPG N-terminal domain-containing protein</fullName>
    </recommendedName>
</protein>
<dbReference type="InterPro" id="IPR006085">
    <property type="entry name" value="XPG_DNA_repair_N"/>
</dbReference>
<sequence length="122" mass="13247">MGIKGFWETVSETHSGRTLPLAELNAEHVKETGRPMRIAIDTPLAVYKYLTGTDHVYAQGCGGMNHPTRTLFYHITHILETGIQPVFVYDGDGKPKVKRGVHTTAGPFQPFPRAASASGGPS</sequence>
<feature type="domain" description="XPG N-terminal" evidence="2">
    <location>
        <begin position="1"/>
        <end position="115"/>
    </location>
</feature>
<dbReference type="Gene3D" id="3.40.50.1010">
    <property type="entry name" value="5'-nuclease"/>
    <property type="match status" value="1"/>
</dbReference>
<dbReference type="Pfam" id="PF00752">
    <property type="entry name" value="XPG_N"/>
    <property type="match status" value="1"/>
</dbReference>
<feature type="region of interest" description="Disordered" evidence="1">
    <location>
        <begin position="98"/>
        <end position="122"/>
    </location>
</feature>
<accession>A0ABR1V598</accession>
<dbReference type="EMBL" id="JAQQWN010000009">
    <property type="protein sequence ID" value="KAK8065435.1"/>
    <property type="molecule type" value="Genomic_DNA"/>
</dbReference>
<dbReference type="SUPFAM" id="SSF88723">
    <property type="entry name" value="PIN domain-like"/>
    <property type="match status" value="1"/>
</dbReference>
<dbReference type="RefSeq" id="XP_066662188.1">
    <property type="nucleotide sequence ID" value="XM_066816496.1"/>
</dbReference>
<comment type="caution">
    <text evidence="3">The sequence shown here is derived from an EMBL/GenBank/DDBJ whole genome shotgun (WGS) entry which is preliminary data.</text>
</comment>
<dbReference type="Proteomes" id="UP001433268">
    <property type="component" value="Unassembled WGS sequence"/>
</dbReference>
<proteinExistence type="predicted"/>
<organism evidence="3 4">
    <name type="scientific">Apiospora hydei</name>
    <dbReference type="NCBI Taxonomy" id="1337664"/>
    <lineage>
        <taxon>Eukaryota</taxon>
        <taxon>Fungi</taxon>
        <taxon>Dikarya</taxon>
        <taxon>Ascomycota</taxon>
        <taxon>Pezizomycotina</taxon>
        <taxon>Sordariomycetes</taxon>
        <taxon>Xylariomycetidae</taxon>
        <taxon>Amphisphaeriales</taxon>
        <taxon>Apiosporaceae</taxon>
        <taxon>Apiospora</taxon>
    </lineage>
</organism>
<evidence type="ECO:0000313" key="4">
    <source>
        <dbReference type="Proteomes" id="UP001433268"/>
    </source>
</evidence>
<evidence type="ECO:0000259" key="2">
    <source>
        <dbReference type="SMART" id="SM00485"/>
    </source>
</evidence>
<evidence type="ECO:0000313" key="3">
    <source>
        <dbReference type="EMBL" id="KAK8065435.1"/>
    </source>
</evidence>